<dbReference type="Proteomes" id="UP001642409">
    <property type="component" value="Unassembled WGS sequence"/>
</dbReference>
<dbReference type="EMBL" id="CATOUU010001180">
    <property type="protein sequence ID" value="CAI9977819.1"/>
    <property type="molecule type" value="Genomic_DNA"/>
</dbReference>
<keyword evidence="1" id="KW-0472">Membrane</keyword>
<keyword evidence="1" id="KW-0812">Transmembrane</keyword>
<evidence type="ECO:0000313" key="2">
    <source>
        <dbReference type="EMBL" id="CAL6033730.1"/>
    </source>
</evidence>
<comment type="caution">
    <text evidence="1">The sequence shown here is derived from an EMBL/GenBank/DDBJ whole genome shotgun (WGS) entry which is preliminary data.</text>
</comment>
<reference evidence="1" key="1">
    <citation type="submission" date="2023-06" db="EMBL/GenBank/DDBJ databases">
        <authorList>
            <person name="Kurt Z."/>
        </authorList>
    </citation>
    <scope>NUCLEOTIDE SEQUENCE</scope>
</reference>
<gene>
    <name evidence="2" type="ORF">HINF_LOCUS35109</name>
    <name evidence="1" type="ORF">HINF_LOCUS65464</name>
</gene>
<name>A0AA86RFY4_9EUKA</name>
<accession>A0AA86RFY4</accession>
<evidence type="ECO:0000313" key="1">
    <source>
        <dbReference type="EMBL" id="CAI9977819.1"/>
    </source>
</evidence>
<dbReference type="AlphaFoldDB" id="A0AA86RFY4"/>
<proteinExistence type="predicted"/>
<reference evidence="2 3" key="2">
    <citation type="submission" date="2024-07" db="EMBL/GenBank/DDBJ databases">
        <authorList>
            <person name="Akdeniz Z."/>
        </authorList>
    </citation>
    <scope>NUCLEOTIDE SEQUENCE [LARGE SCALE GENOMIC DNA]</scope>
</reference>
<protein>
    <submittedName>
        <fullName evidence="1">Transmembrane domain-containing protein</fullName>
    </submittedName>
    <submittedName>
        <fullName evidence="2">Transmembrane_domain-containing protein</fullName>
    </submittedName>
</protein>
<organism evidence="1">
    <name type="scientific">Hexamita inflata</name>
    <dbReference type="NCBI Taxonomy" id="28002"/>
    <lineage>
        <taxon>Eukaryota</taxon>
        <taxon>Metamonada</taxon>
        <taxon>Diplomonadida</taxon>
        <taxon>Hexamitidae</taxon>
        <taxon>Hexamitinae</taxon>
        <taxon>Hexamita</taxon>
    </lineage>
</organism>
<sequence length="343" mass="40133">MINYKFPLCCIVLLSINYYRNYQLIQVVPITPQYLSPIINFYQVKNIFLPTKRDVFNQLQEDKFKRFLSNVQTECGVSQEQSPVAMNQKQLYYEGKPIANEIYGQTPDVIFEVQTTQIEVFLTLQMTELLQLLSNYYRLHIDAAQFSALLKFNSLPEKCVASLELLNMLKPALSPDEATAVILLCLTQRVVRGAFDDNYIIIMQDHITRMFNDRSPNQRAAMACGWSIISELHLVEQKHSSLYFELMVFGDTKMYTQVLFQTVHKLPQHHLHSLAWLLCHSPMLMRDSSYEIQKRNYDKIKNVLDNIIVEINEMDYRVLADYVLEKGKVLLQHLDLLQNYKIQ</sequence>
<dbReference type="EMBL" id="CAXDID020000126">
    <property type="protein sequence ID" value="CAL6033730.1"/>
    <property type="molecule type" value="Genomic_DNA"/>
</dbReference>
<keyword evidence="3" id="KW-1185">Reference proteome</keyword>
<evidence type="ECO:0000313" key="3">
    <source>
        <dbReference type="Proteomes" id="UP001642409"/>
    </source>
</evidence>